<keyword evidence="1" id="KW-0812">Transmembrane</keyword>
<dbReference type="Gene3D" id="2.160.20.80">
    <property type="entry name" value="E3 ubiquitin-protein ligase SopA"/>
    <property type="match status" value="1"/>
</dbReference>
<evidence type="ECO:0000313" key="2">
    <source>
        <dbReference type="EMBL" id="KAJ1195259.1"/>
    </source>
</evidence>
<dbReference type="EMBL" id="JANPWB010000004">
    <property type="protein sequence ID" value="KAJ1195259.1"/>
    <property type="molecule type" value="Genomic_DNA"/>
</dbReference>
<proteinExistence type="predicted"/>
<evidence type="ECO:0000313" key="3">
    <source>
        <dbReference type="Proteomes" id="UP001066276"/>
    </source>
</evidence>
<feature type="transmembrane region" description="Helical" evidence="1">
    <location>
        <begin position="306"/>
        <end position="324"/>
    </location>
</feature>
<keyword evidence="3" id="KW-1185">Reference proteome</keyword>
<name>A0AAV7V1D9_PLEWA</name>
<comment type="caution">
    <text evidence="2">The sequence shown here is derived from an EMBL/GenBank/DDBJ whole genome shotgun (WGS) entry which is preliminary data.</text>
</comment>
<keyword evidence="1" id="KW-0472">Membrane</keyword>
<gene>
    <name evidence="2" type="ORF">NDU88_004540</name>
</gene>
<feature type="transmembrane region" description="Helical" evidence="1">
    <location>
        <begin position="153"/>
        <end position="176"/>
    </location>
</feature>
<dbReference type="Proteomes" id="UP001066276">
    <property type="component" value="Chromosome 2_2"/>
</dbReference>
<feature type="transmembrane region" description="Helical" evidence="1">
    <location>
        <begin position="95"/>
        <end position="118"/>
    </location>
</feature>
<organism evidence="2 3">
    <name type="scientific">Pleurodeles waltl</name>
    <name type="common">Iberian ribbed newt</name>
    <dbReference type="NCBI Taxonomy" id="8319"/>
    <lineage>
        <taxon>Eukaryota</taxon>
        <taxon>Metazoa</taxon>
        <taxon>Chordata</taxon>
        <taxon>Craniata</taxon>
        <taxon>Vertebrata</taxon>
        <taxon>Euteleostomi</taxon>
        <taxon>Amphibia</taxon>
        <taxon>Batrachia</taxon>
        <taxon>Caudata</taxon>
        <taxon>Salamandroidea</taxon>
        <taxon>Salamandridae</taxon>
        <taxon>Pleurodelinae</taxon>
        <taxon>Pleurodeles</taxon>
    </lineage>
</organism>
<dbReference type="AlphaFoldDB" id="A0AAV7V1D9"/>
<accession>A0AAV7V1D9</accession>
<sequence length="335" mass="33145">MKGPAERCLTEGPSGAVLDRKGPAERCLTGRALFSGASHGGALFSGACLGGALFSGASHGGALFSGASLGGALFSGASHGGPCSAMLLLPWPCSAVLLTAGPCSAVLLTAGSCSAVLLTVGPCSAVLLTGPCLAVLLTVGPCSAVLLKAGSCSAVLLTGPCSAVLLTVGPCSAVLLKAGPVQRCFSWRGPVQRCFSRRPLFSGACLVFLGNQTWPILPAQSPSDLSVAGPSCDGVLGPWVSSVTPGMGLVGPSWPARLLPDLSALLPLPSFAESLGPLRPFVDVPGDGVRLLSLVAAVSGLSRRPFAYLVLFPGGGLAVPLLLADVPALGAGGLQ</sequence>
<keyword evidence="1" id="KW-1133">Transmembrane helix</keyword>
<protein>
    <submittedName>
        <fullName evidence="2">Uncharacterized protein</fullName>
    </submittedName>
</protein>
<reference evidence="2" key="1">
    <citation type="journal article" date="2022" name="bioRxiv">
        <title>Sequencing and chromosome-scale assembly of the giantPleurodeles waltlgenome.</title>
        <authorList>
            <person name="Brown T."/>
            <person name="Elewa A."/>
            <person name="Iarovenko S."/>
            <person name="Subramanian E."/>
            <person name="Araus A.J."/>
            <person name="Petzold A."/>
            <person name="Susuki M."/>
            <person name="Suzuki K.-i.T."/>
            <person name="Hayashi T."/>
            <person name="Toyoda A."/>
            <person name="Oliveira C."/>
            <person name="Osipova E."/>
            <person name="Leigh N.D."/>
            <person name="Simon A."/>
            <person name="Yun M.H."/>
        </authorList>
    </citation>
    <scope>NUCLEOTIDE SEQUENCE</scope>
    <source>
        <strain evidence="2">20211129_DDA</strain>
        <tissue evidence="2">Liver</tissue>
    </source>
</reference>
<dbReference type="SUPFAM" id="SSF141571">
    <property type="entry name" value="Pentapeptide repeat-like"/>
    <property type="match status" value="1"/>
</dbReference>
<feature type="transmembrane region" description="Helical" evidence="1">
    <location>
        <begin position="125"/>
        <end position="147"/>
    </location>
</feature>
<evidence type="ECO:0000256" key="1">
    <source>
        <dbReference type="SAM" id="Phobius"/>
    </source>
</evidence>